<dbReference type="InterPro" id="IPR027815">
    <property type="entry name" value="CSC1/OSCA1-like_cyt"/>
</dbReference>
<feature type="transmembrane region" description="Helical" evidence="8">
    <location>
        <begin position="364"/>
        <end position="391"/>
    </location>
</feature>
<name>A0A1R0GPX4_9FUNG</name>
<organism evidence="12 13">
    <name type="scientific">Smittium mucronatum</name>
    <dbReference type="NCBI Taxonomy" id="133383"/>
    <lineage>
        <taxon>Eukaryota</taxon>
        <taxon>Fungi</taxon>
        <taxon>Fungi incertae sedis</taxon>
        <taxon>Zoopagomycota</taxon>
        <taxon>Kickxellomycotina</taxon>
        <taxon>Harpellomycetes</taxon>
        <taxon>Harpellales</taxon>
        <taxon>Legeriomycetaceae</taxon>
        <taxon>Smittium</taxon>
    </lineage>
</organism>
<feature type="transmembrane region" description="Helical" evidence="8">
    <location>
        <begin position="562"/>
        <end position="586"/>
    </location>
</feature>
<feature type="transmembrane region" description="Helical" evidence="8">
    <location>
        <begin position="411"/>
        <end position="434"/>
    </location>
</feature>
<keyword evidence="5 8" id="KW-1133">Transmembrane helix</keyword>
<evidence type="ECO:0000256" key="6">
    <source>
        <dbReference type="ARBA" id="ARBA00023136"/>
    </source>
</evidence>
<evidence type="ECO:0000259" key="11">
    <source>
        <dbReference type="Pfam" id="PF14703"/>
    </source>
</evidence>
<dbReference type="InterPro" id="IPR045122">
    <property type="entry name" value="Csc1-like"/>
</dbReference>
<feature type="transmembrane region" description="Helical" evidence="8">
    <location>
        <begin position="496"/>
        <end position="523"/>
    </location>
</feature>
<dbReference type="PANTHER" id="PTHR13018:SF139">
    <property type="entry name" value="PHOSPHATE METABOLISM PROTEIN 7"/>
    <property type="match status" value="1"/>
</dbReference>
<evidence type="ECO:0000256" key="8">
    <source>
        <dbReference type="SAM" id="Phobius"/>
    </source>
</evidence>
<dbReference type="Pfam" id="PF14703">
    <property type="entry name" value="PHM7_cyt"/>
    <property type="match status" value="1"/>
</dbReference>
<feature type="transmembrane region" description="Helical" evidence="8">
    <location>
        <begin position="122"/>
        <end position="142"/>
    </location>
</feature>
<dbReference type="PANTHER" id="PTHR13018">
    <property type="entry name" value="PROBABLE MEMBRANE PROTEIN DUF221-RELATED"/>
    <property type="match status" value="1"/>
</dbReference>
<evidence type="ECO:0000313" key="13">
    <source>
        <dbReference type="Proteomes" id="UP000187455"/>
    </source>
</evidence>
<dbReference type="Pfam" id="PF02714">
    <property type="entry name" value="RSN1_7TM"/>
    <property type="match status" value="1"/>
</dbReference>
<proteinExistence type="inferred from homology"/>
<feature type="compositionally biased region" description="Basic and acidic residues" evidence="7">
    <location>
        <begin position="707"/>
        <end position="725"/>
    </location>
</feature>
<evidence type="ECO:0000259" key="9">
    <source>
        <dbReference type="Pfam" id="PF02714"/>
    </source>
</evidence>
<feature type="domain" description="CSC1/OSCA1-like 7TM region" evidence="9">
    <location>
        <begin position="365"/>
        <end position="634"/>
    </location>
</feature>
<evidence type="ECO:0000256" key="4">
    <source>
        <dbReference type="ARBA" id="ARBA00022692"/>
    </source>
</evidence>
<dbReference type="OrthoDB" id="1076608at2759"/>
<evidence type="ECO:0000313" key="12">
    <source>
        <dbReference type="EMBL" id="OLY78942.1"/>
    </source>
</evidence>
<comment type="similarity">
    <text evidence="2">Belongs to the CSC1 (TC 1.A.17) family.</text>
</comment>
<dbReference type="Pfam" id="PF13967">
    <property type="entry name" value="RSN1_TM"/>
    <property type="match status" value="1"/>
</dbReference>
<evidence type="ECO:0000256" key="3">
    <source>
        <dbReference type="ARBA" id="ARBA00022448"/>
    </source>
</evidence>
<feature type="domain" description="CSC1/OSCA1-like N-terminal transmembrane" evidence="10">
    <location>
        <begin position="11"/>
        <end position="144"/>
    </location>
</feature>
<keyword evidence="13" id="KW-1185">Reference proteome</keyword>
<keyword evidence="4 8" id="KW-0812">Transmembrane</keyword>
<feature type="domain" description="CSC1/OSCA1-like cytosolic" evidence="11">
    <location>
        <begin position="168"/>
        <end position="351"/>
    </location>
</feature>
<evidence type="ECO:0000256" key="5">
    <source>
        <dbReference type="ARBA" id="ARBA00022989"/>
    </source>
</evidence>
<gene>
    <name evidence="12" type="ORF">AYI68_g7000</name>
</gene>
<protein>
    <recommendedName>
        <fullName evidence="14">Calcium permeable stress-gated cation channel 1</fullName>
    </recommendedName>
</protein>
<dbReference type="GO" id="GO:0005886">
    <property type="term" value="C:plasma membrane"/>
    <property type="evidence" value="ECO:0007669"/>
    <property type="project" value="TreeGrafter"/>
</dbReference>
<reference evidence="12 13" key="1">
    <citation type="journal article" date="2016" name="Mol. Biol. Evol.">
        <title>Genome-Wide Survey of Gut Fungi (Harpellales) Reveals the First Horizontally Transferred Ubiquitin Gene from a Mosquito Host.</title>
        <authorList>
            <person name="Wang Y."/>
            <person name="White M.M."/>
            <person name="Kvist S."/>
            <person name="Moncalvo J.M."/>
        </authorList>
    </citation>
    <scope>NUCLEOTIDE SEQUENCE [LARGE SCALE GENOMIC DNA]</scope>
    <source>
        <strain evidence="12 13">ALG-7-W6</strain>
    </source>
</reference>
<comment type="caution">
    <text evidence="12">The sequence shown here is derived from an EMBL/GenBank/DDBJ whole genome shotgun (WGS) entry which is preliminary data.</text>
</comment>
<evidence type="ECO:0000256" key="1">
    <source>
        <dbReference type="ARBA" id="ARBA00004141"/>
    </source>
</evidence>
<evidence type="ECO:0000256" key="2">
    <source>
        <dbReference type="ARBA" id="ARBA00007779"/>
    </source>
</evidence>
<dbReference type="Proteomes" id="UP000187455">
    <property type="component" value="Unassembled WGS sequence"/>
</dbReference>
<sequence length="884" mass="100847">MTPDTSSDIISTGAFLSARPRLKRVYAPKTHSAEKRKKVPVLSDGFLSWIIPTIKISENYVLNQTSLDSYMILRTLRFLRNFFLATSVISCIVILPINIKSNPETEDMSKYSAANLYKNSNYFWVHLTYYVITIALVLYILLRESALFIKLRQRDLLKSRYQKPEKAHTILISGLKNQYLNESYLKSIFDILPGGVKNVTVNKDASQLTKLIKKRDKILQDLEVTLTKYTISCEAAFKMANSKHGSSNTSTIAPPPLPHKIVFKPTQSSIFFSYQRVDTIELLSNQLLSINKEILDFKATKLDTLKNKSSAFITFNKQVSAHLAVQSIISQDLTSVTPKLLDTEYSDVIWSDISLNPYTKRFRLYISMLITVFIALTWGSLSISITALTNIDFLLEAFKIEPDKVNFLTRFNGFIPAMLLSILVSILPYFLQLLVNMEGRPRRSDIDFDVCNRFFYFLVFTVFILPQVSSSFKGIILKFTGILTNTKEVLDQVISFFISSNSLFLTYVVLKTFVSTSIFLIMIPSLLNRSVKPFFFAISPRQIYNAEKPTKFEWQTMIPQHLLVFLIGMNYSAITPLINPFCFLYFQLFYYIYMYKFKYIYDQDQFSLGGTSFVCILRQTFHSLFFVEVVWLLIMIANGITGASGIIRVVISAGVLFYTFGVYNSVKRSVFPYFYYLPVALHDSNPDFDSELLKNADLADNGANSYPEEKIISSPKEESSQKSETDMESSLGSEKSPTLQLPFSIIKQSKGGKLIPEISKGSQKVYSHLIDISKNILVTERNFKSRSFKSKKSKGRKSSSSEFDLDYSDINKQYINPAILTNHFSIVWVPLDESGLTDNLIQRLNELGEGYFSVASKGAFVNNRNKVGIDFDFDFTKFELSTHI</sequence>
<dbReference type="GO" id="GO:0005227">
    <property type="term" value="F:calcium-activated cation channel activity"/>
    <property type="evidence" value="ECO:0007669"/>
    <property type="project" value="InterPro"/>
</dbReference>
<evidence type="ECO:0000256" key="7">
    <source>
        <dbReference type="SAM" id="MobiDB-lite"/>
    </source>
</evidence>
<evidence type="ECO:0008006" key="14">
    <source>
        <dbReference type="Google" id="ProtNLM"/>
    </source>
</evidence>
<accession>A0A1R0GPX4</accession>
<dbReference type="InterPro" id="IPR003864">
    <property type="entry name" value="CSC1/OSCA1-like_7TM"/>
</dbReference>
<keyword evidence="3" id="KW-0813">Transport</keyword>
<comment type="subcellular location">
    <subcellularLocation>
        <location evidence="1">Membrane</location>
        <topology evidence="1">Multi-pass membrane protein</topology>
    </subcellularLocation>
</comment>
<feature type="transmembrane region" description="Helical" evidence="8">
    <location>
        <begin position="454"/>
        <end position="476"/>
    </location>
</feature>
<feature type="transmembrane region" description="Helical" evidence="8">
    <location>
        <begin position="646"/>
        <end position="663"/>
    </location>
</feature>
<dbReference type="AlphaFoldDB" id="A0A1R0GPX4"/>
<keyword evidence="6 8" id="KW-0472">Membrane</keyword>
<dbReference type="EMBL" id="LSSL01005249">
    <property type="protein sequence ID" value="OLY78942.1"/>
    <property type="molecule type" value="Genomic_DNA"/>
</dbReference>
<feature type="region of interest" description="Disordered" evidence="7">
    <location>
        <begin position="704"/>
        <end position="736"/>
    </location>
</feature>
<dbReference type="InterPro" id="IPR032880">
    <property type="entry name" value="CSC1/OSCA1-like_N"/>
</dbReference>
<evidence type="ECO:0000259" key="10">
    <source>
        <dbReference type="Pfam" id="PF13967"/>
    </source>
</evidence>
<feature type="transmembrane region" description="Helical" evidence="8">
    <location>
        <begin position="78"/>
        <end position="99"/>
    </location>
</feature>
<feature type="transmembrane region" description="Helical" evidence="8">
    <location>
        <begin position="606"/>
        <end position="634"/>
    </location>
</feature>